<dbReference type="STRING" id="927083.DB32_003705"/>
<reference evidence="2 3" key="1">
    <citation type="submission" date="2015-03" db="EMBL/GenBank/DDBJ databases">
        <title>Genome assembly of Sandaracinus amylolyticus DSM 53668.</title>
        <authorList>
            <person name="Sharma G."/>
            <person name="Subramanian S."/>
        </authorList>
    </citation>
    <scope>NUCLEOTIDE SEQUENCE [LARGE SCALE GENOMIC DNA]</scope>
    <source>
        <strain evidence="2 3">DSM 53668</strain>
    </source>
</reference>
<sequence>MKERAREIPALLFALAWLVGFEVGPALHLARHASLGAHEHGARAATHCHDGVCHEDDGASERHERPAPDHGAGSLEHGGVAALAPAPVLGALVGPCIAEIVAPERDAQAAPTARAERARARGPPRAHA</sequence>
<evidence type="ECO:0000313" key="2">
    <source>
        <dbReference type="EMBL" id="AKF06556.1"/>
    </source>
</evidence>
<accession>A0A0F6W3I2</accession>
<dbReference type="Proteomes" id="UP000034883">
    <property type="component" value="Chromosome"/>
</dbReference>
<evidence type="ECO:0000256" key="1">
    <source>
        <dbReference type="SAM" id="MobiDB-lite"/>
    </source>
</evidence>
<evidence type="ECO:0000313" key="3">
    <source>
        <dbReference type="Proteomes" id="UP000034883"/>
    </source>
</evidence>
<proteinExistence type="predicted"/>
<gene>
    <name evidence="2" type="ORF">DB32_003705</name>
</gene>
<keyword evidence="3" id="KW-1185">Reference proteome</keyword>
<feature type="region of interest" description="Disordered" evidence="1">
    <location>
        <begin position="104"/>
        <end position="128"/>
    </location>
</feature>
<feature type="region of interest" description="Disordered" evidence="1">
    <location>
        <begin position="50"/>
        <end position="78"/>
    </location>
</feature>
<dbReference type="EMBL" id="CP011125">
    <property type="protein sequence ID" value="AKF06556.1"/>
    <property type="molecule type" value="Genomic_DNA"/>
</dbReference>
<dbReference type="AlphaFoldDB" id="A0A0F6W3I2"/>
<organism evidence="2 3">
    <name type="scientific">Sandaracinus amylolyticus</name>
    <dbReference type="NCBI Taxonomy" id="927083"/>
    <lineage>
        <taxon>Bacteria</taxon>
        <taxon>Pseudomonadati</taxon>
        <taxon>Myxococcota</taxon>
        <taxon>Polyangia</taxon>
        <taxon>Polyangiales</taxon>
        <taxon>Sandaracinaceae</taxon>
        <taxon>Sandaracinus</taxon>
    </lineage>
</organism>
<feature type="compositionally biased region" description="Basic and acidic residues" evidence="1">
    <location>
        <begin position="50"/>
        <end position="68"/>
    </location>
</feature>
<name>A0A0F6W3I2_9BACT</name>
<protein>
    <submittedName>
        <fullName evidence="2">Uncharacterized protein</fullName>
    </submittedName>
</protein>
<dbReference type="KEGG" id="samy:DB32_003705"/>